<sequence>DNMPHKTSKSSHRSAREDRTSRNSLDQEASDSASVGRKSRYSVNNTSSYDRQGHATSLDDSFDAEHHMKNSVTTQPDLSMLRKTTSQTSNHNKSIDI</sequence>
<feature type="non-terminal residue" evidence="2">
    <location>
        <position position="97"/>
    </location>
</feature>
<reference evidence="2" key="1">
    <citation type="submission" date="2014-12" db="EMBL/GenBank/DDBJ databases">
        <title>Insight into the proteome of Arion vulgaris.</title>
        <authorList>
            <person name="Aradska J."/>
            <person name="Bulat T."/>
            <person name="Smidak R."/>
            <person name="Sarate P."/>
            <person name="Gangsoo J."/>
            <person name="Sialana F."/>
            <person name="Bilban M."/>
            <person name="Lubec G."/>
        </authorList>
    </citation>
    <scope>NUCLEOTIDE SEQUENCE</scope>
    <source>
        <tissue evidence="2">Skin</tissue>
    </source>
</reference>
<feature type="compositionally biased region" description="Polar residues" evidence="1">
    <location>
        <begin position="22"/>
        <end position="33"/>
    </location>
</feature>
<dbReference type="AlphaFoldDB" id="A0A0B7C3Y4"/>
<name>A0A0B7C3Y4_9EUPU</name>
<dbReference type="EMBL" id="HACG01052289">
    <property type="protein sequence ID" value="CEK99160.1"/>
    <property type="molecule type" value="Transcribed_RNA"/>
</dbReference>
<feature type="region of interest" description="Disordered" evidence="1">
    <location>
        <begin position="1"/>
        <end position="97"/>
    </location>
</feature>
<accession>A0A0B7C3Y4</accession>
<feature type="non-terminal residue" evidence="2">
    <location>
        <position position="1"/>
    </location>
</feature>
<feature type="compositionally biased region" description="Basic residues" evidence="1">
    <location>
        <begin position="1"/>
        <end position="13"/>
    </location>
</feature>
<feature type="compositionally biased region" description="Polar residues" evidence="1">
    <location>
        <begin position="41"/>
        <end position="59"/>
    </location>
</feature>
<feature type="compositionally biased region" description="Polar residues" evidence="1">
    <location>
        <begin position="70"/>
        <end position="97"/>
    </location>
</feature>
<evidence type="ECO:0000313" key="2">
    <source>
        <dbReference type="EMBL" id="CEK99160.1"/>
    </source>
</evidence>
<evidence type="ECO:0000256" key="1">
    <source>
        <dbReference type="SAM" id="MobiDB-lite"/>
    </source>
</evidence>
<organism evidence="2">
    <name type="scientific">Arion vulgaris</name>
    <dbReference type="NCBI Taxonomy" id="1028688"/>
    <lineage>
        <taxon>Eukaryota</taxon>
        <taxon>Metazoa</taxon>
        <taxon>Spiralia</taxon>
        <taxon>Lophotrochozoa</taxon>
        <taxon>Mollusca</taxon>
        <taxon>Gastropoda</taxon>
        <taxon>Heterobranchia</taxon>
        <taxon>Euthyneura</taxon>
        <taxon>Panpulmonata</taxon>
        <taxon>Eupulmonata</taxon>
        <taxon>Stylommatophora</taxon>
        <taxon>Helicina</taxon>
        <taxon>Arionoidea</taxon>
        <taxon>Arionidae</taxon>
        <taxon>Arion</taxon>
    </lineage>
</organism>
<proteinExistence type="predicted"/>
<gene>
    <name evidence="2" type="primary">ORF220569</name>
</gene>
<protein>
    <submittedName>
        <fullName evidence="2">Uncharacterized protein</fullName>
    </submittedName>
</protein>